<dbReference type="Proteomes" id="UP001642464">
    <property type="component" value="Unassembled WGS sequence"/>
</dbReference>
<evidence type="ECO:0000313" key="6">
    <source>
        <dbReference type="Proteomes" id="UP001642464"/>
    </source>
</evidence>
<dbReference type="Pfam" id="PF00248">
    <property type="entry name" value="Aldo_ket_red"/>
    <property type="match status" value="1"/>
</dbReference>
<accession>A0ABP0IGJ7</accession>
<comment type="similarity">
    <text evidence="1">Belongs to the aldo/keto reductase family.</text>
</comment>
<evidence type="ECO:0000256" key="1">
    <source>
        <dbReference type="ARBA" id="ARBA00007905"/>
    </source>
</evidence>
<dbReference type="PANTHER" id="PTHR43827:SF3">
    <property type="entry name" value="NADP-DEPENDENT OXIDOREDUCTASE DOMAIN-CONTAINING PROTEIN"/>
    <property type="match status" value="1"/>
</dbReference>
<feature type="domain" description="NADP-dependent oxidoreductase" evidence="4">
    <location>
        <begin position="672"/>
        <end position="905"/>
    </location>
</feature>
<organism evidence="5 6">
    <name type="scientific">Durusdinium trenchii</name>
    <dbReference type="NCBI Taxonomy" id="1381693"/>
    <lineage>
        <taxon>Eukaryota</taxon>
        <taxon>Sar</taxon>
        <taxon>Alveolata</taxon>
        <taxon>Dinophyceae</taxon>
        <taxon>Suessiales</taxon>
        <taxon>Symbiodiniaceae</taxon>
        <taxon>Durusdinium</taxon>
    </lineage>
</organism>
<gene>
    <name evidence="5" type="ORF">SCF082_LOCUS7053</name>
</gene>
<dbReference type="Gene3D" id="3.20.20.100">
    <property type="entry name" value="NADP-dependent oxidoreductase domain"/>
    <property type="match status" value="1"/>
</dbReference>
<sequence>MATNQHETCQAFQDLDVFPEGVPVVCNKEANDTSHEAHAKRVRDFYAQKVQAWAVAEGLCANQTARATQSAGDCKAAGASVVSKGENCTEIQRMLDDLACEAWTEHYDCEKKSVSCLFQARQRYLDANRTGARTDEDLQSQWRAVKRIECLLDAMEQSEDMNHALEECRSKSHDASPIALSYPFYQDWAPQMPDVSECKQPRFPPPGSATYPKQVYDLAQGESFAECTAECCSRCQFFTCNSTTVLKPNAKLLHGFSQAQCCEAMPQVHWRAEEWPNVNCPTECGLQTMTQTRRVVCWDVANQVEAEESLCTSTKPSSFRVSCPATPSCRSCQATKCPNGFTAKADAPEICTGATCLPEECCNRVCSVGDCPAGWVLKANATCGSATCTRGDCCSVTQWSFNEWTDVMCDSSCGQPEQIETRLVRCRVEGMVQGDVSFVRDDACVAPKPVTSRVGPALWFRGAAGSRRIWVGEPEEKTWGEVETWDGRSRWLREKGEEDENRLYLLAQEDAPAAQWAAKQIPEACDGPDGGCQVDWDQVAATWRYAWNNLRLSLQHAAAKHRLRLDPGEVQRLVAVHEFMYWLGEDKKKWQVGWDEMSGAARALLRALQLWLVSGEYQWGSPVTLLRANHGLHLPFPQRSVLVPTDGDLETQMSLMNGLQMPLLIYRLGPVWEFPFKTKIYEKVREALQLGYRHLDFSEHYGAEKEVVRAIQDSGVPREALFLAGKLSAADHYPLGALRAVQQQMKHLDLTYLDLFMLTKPIYDPAVLRAVWEILESYHHRGIFRSLGVSNFDLVSLELLEQVAKVPPVYLQNRFSLYDVQGFEALAWAKRRGLAMAARLEQSLLSPWEDPHVLSIARRWNRSSQELLSRWLLQLGCAIVAPASAAEDHAGALSFQMPEEDMRQLGGLISLSSSVPGVGPPSWMEDVYGLARFGPPAVLGVTGANVPELHGFSKPFAYRAPVAKENGRPARRLRGSRGGGVATKARKAFLGPRFRHRLTTATARQLSLRPPSSAVKRHGELAETRGVQCEGAEAAPLPQSRCTGLKPLERRVICPATPPCETSAAAPATTLAPTTTLAPMTTSATLPATEAAKVGSWVAPAWSTPDCARRCCGLGELTEERSVLCMDCNGRLLPECVFPLDLEDDPSMDTFEVIGQLEAEALARADAGKLLLLFGGALAVTYAGAQVITKHLSAEAPQKSIAFRAPVASMAKAHDHGRVVVTLHATTEEAPRCAALVLSIAEDGTCRVVHETSLPGQRLFLSTALSTEKTAKVVAYRPVREASQSYIELLAVQMELAELELSPEAKILWTARGPHAPVAVHWASDQDVLIISSGSFQLSSSPVPSETEHPVLSIFHDNQVEHWPLPPGELLAAWTSTAGLHVALAEPMGGALIFQLVAHPPEPRNITALPGAGACAAARACGTSAGARLVVAPEFFALVEVDQRGVSLYRNPQGTRVAPLASLAVLDPPVLGLAIAAQDALVLRSAQSIIHCTIDLAVKVEVVKRPLISREQMPLGMDPEALLKMLDARGED</sequence>
<dbReference type="PANTHER" id="PTHR43827">
    <property type="entry name" value="2,5-DIKETO-D-GLUCONIC ACID REDUCTASE"/>
    <property type="match status" value="1"/>
</dbReference>
<name>A0ABP0IGJ7_9DINO</name>
<comment type="caution">
    <text evidence="5">The sequence shown here is derived from an EMBL/GenBank/DDBJ whole genome shotgun (WGS) entry which is preliminary data.</text>
</comment>
<keyword evidence="3" id="KW-0560">Oxidoreductase</keyword>
<evidence type="ECO:0000256" key="2">
    <source>
        <dbReference type="ARBA" id="ARBA00022857"/>
    </source>
</evidence>
<dbReference type="EMBL" id="CAXAMM010003925">
    <property type="protein sequence ID" value="CAK9001730.1"/>
    <property type="molecule type" value="Genomic_DNA"/>
</dbReference>
<dbReference type="InterPro" id="IPR018170">
    <property type="entry name" value="Aldo/ket_reductase_CS"/>
</dbReference>
<dbReference type="PRINTS" id="PR00069">
    <property type="entry name" value="ALDKETRDTASE"/>
</dbReference>
<dbReference type="InterPro" id="IPR020471">
    <property type="entry name" value="AKR"/>
</dbReference>
<evidence type="ECO:0000313" key="5">
    <source>
        <dbReference type="EMBL" id="CAK9001730.1"/>
    </source>
</evidence>
<evidence type="ECO:0000259" key="4">
    <source>
        <dbReference type="Pfam" id="PF00248"/>
    </source>
</evidence>
<dbReference type="InterPro" id="IPR023210">
    <property type="entry name" value="NADP_OxRdtase_dom"/>
</dbReference>
<keyword evidence="2" id="KW-0521">NADP</keyword>
<dbReference type="CDD" id="cd19071">
    <property type="entry name" value="AKR_AKR1-5-like"/>
    <property type="match status" value="1"/>
</dbReference>
<protein>
    <submittedName>
        <fullName evidence="5">11-endoperoxide prostaglandin H2 reductase (Prostaglandin F2-alpha synthase)</fullName>
    </submittedName>
</protein>
<dbReference type="PROSITE" id="PS00062">
    <property type="entry name" value="ALDOKETO_REDUCTASE_2"/>
    <property type="match status" value="1"/>
</dbReference>
<keyword evidence="6" id="KW-1185">Reference proteome</keyword>
<reference evidence="5 6" key="1">
    <citation type="submission" date="2024-02" db="EMBL/GenBank/DDBJ databases">
        <authorList>
            <person name="Chen Y."/>
            <person name="Shah S."/>
            <person name="Dougan E. K."/>
            <person name="Thang M."/>
            <person name="Chan C."/>
        </authorList>
    </citation>
    <scope>NUCLEOTIDE SEQUENCE [LARGE SCALE GENOMIC DNA]</scope>
</reference>
<proteinExistence type="inferred from homology"/>
<evidence type="ECO:0000256" key="3">
    <source>
        <dbReference type="ARBA" id="ARBA00023002"/>
    </source>
</evidence>
<dbReference type="SUPFAM" id="SSF51430">
    <property type="entry name" value="NAD(P)-linked oxidoreductase"/>
    <property type="match status" value="1"/>
</dbReference>
<dbReference type="InterPro" id="IPR036812">
    <property type="entry name" value="NAD(P)_OxRdtase_dom_sf"/>
</dbReference>